<accession>A0A5K0UAA9</accession>
<proteinExistence type="predicted"/>
<comment type="caution">
    <text evidence="2">The sequence shown here is derived from an EMBL/GenBank/DDBJ whole genome shotgun (WGS) entry which is preliminary data.</text>
</comment>
<feature type="region of interest" description="Disordered" evidence="1">
    <location>
        <begin position="292"/>
        <end position="341"/>
    </location>
</feature>
<organism evidence="2 3">
    <name type="scientific">Yasminevirus sp. GU-2018</name>
    <dbReference type="NCBI Taxonomy" id="2420051"/>
    <lineage>
        <taxon>Viruses</taxon>
        <taxon>Varidnaviria</taxon>
        <taxon>Bamfordvirae</taxon>
        <taxon>Nucleocytoviricota</taxon>
        <taxon>Megaviricetes</taxon>
        <taxon>Imitervirales</taxon>
        <taxon>Mimiviridae</taxon>
        <taxon>Klosneuvirinae</taxon>
        <taxon>Yasminevirus</taxon>
        <taxon>Yasminevirus saudimassiliense</taxon>
    </lineage>
</organism>
<protein>
    <submittedName>
        <fullName evidence="2">GIY-YIG nuclease</fullName>
    </submittedName>
</protein>
<name>A0A5K0UAA9_9VIRU</name>
<evidence type="ECO:0000313" key="2">
    <source>
        <dbReference type="EMBL" id="VBB19029.1"/>
    </source>
</evidence>
<dbReference type="InterPro" id="IPR035901">
    <property type="entry name" value="GIY-YIG_endonuc_sf"/>
</dbReference>
<evidence type="ECO:0000256" key="1">
    <source>
        <dbReference type="SAM" id="MobiDB-lite"/>
    </source>
</evidence>
<dbReference type="Gene3D" id="4.10.60.10">
    <property type="entry name" value="Zinc finger, CCHC-type"/>
    <property type="match status" value="1"/>
</dbReference>
<dbReference type="Gene3D" id="3.40.1440.10">
    <property type="entry name" value="GIY-YIG endonuclease"/>
    <property type="match status" value="1"/>
</dbReference>
<sequence>MTDSSDRDDSSEHVLSIDDNDLIVYKKDQEGNILTTYVCKGCIVSKSKKTKRLLYAIKGEKNLSVKIVPNDDEQTLEIRVKHPLYDDDVYTMYDKDTILEISPDAEKSGDEDQTKTNKKPLCYIYILELEQKKYYVGKSNAPMTRTGDHIATTLFDDKVCGGSGWTRMYPPVRILEVISSYDEFDEDRFTLRYMRSKGIDNVRGGSFCELNLTRENVVTLEKMLAGAGDKCYYCGADDHFISACPQKNLKRVAQKHKKTTLKLKDIPKSKIIKFYGAQKLLQNSNINVTKGSVVSTDSKERTTTSNQSKSVKEVKDRDTRSTSPTKEDHNEQVEKSSSDDAPKKREIYRCQYCSREFDSVQKRNNHENITCPKSDKVRRGKMIEANVDAILEANKKYIKDKPSKK</sequence>
<feature type="compositionally biased region" description="Basic and acidic residues" evidence="1">
    <location>
        <begin position="310"/>
        <end position="341"/>
    </location>
</feature>
<dbReference type="EMBL" id="UPSH01000002">
    <property type="protein sequence ID" value="VBB19029.1"/>
    <property type="molecule type" value="Genomic_DNA"/>
</dbReference>
<dbReference type="Proteomes" id="UP000594342">
    <property type="component" value="Unassembled WGS sequence"/>
</dbReference>
<keyword evidence="3" id="KW-1185">Reference proteome</keyword>
<gene>
    <name evidence="2" type="ORF">YASMINEVIRUS_1561</name>
</gene>
<evidence type="ECO:0000313" key="3">
    <source>
        <dbReference type="Proteomes" id="UP000594342"/>
    </source>
</evidence>
<reference evidence="2 3" key="1">
    <citation type="submission" date="2018-10" db="EMBL/GenBank/DDBJ databases">
        <authorList>
            <consortium name="IHU Genomes"/>
        </authorList>
    </citation>
    <scope>NUCLEOTIDE SEQUENCE [LARGE SCALE GENOMIC DNA]</scope>
    <source>
        <strain evidence="2 3">A1</strain>
    </source>
</reference>